<evidence type="ECO:0000313" key="2">
    <source>
        <dbReference type="Proteomes" id="UP000019373"/>
    </source>
</evidence>
<gene>
    <name evidence="1" type="ORF">EPUS_07841</name>
</gene>
<dbReference type="HOGENOM" id="CLU_2306095_0_0_1"/>
<name>U1FX40_ENDPU</name>
<dbReference type="Proteomes" id="UP000019373">
    <property type="component" value="Unassembled WGS sequence"/>
</dbReference>
<protein>
    <submittedName>
        <fullName evidence="1">Uncharacterized protein</fullName>
    </submittedName>
</protein>
<dbReference type="OrthoDB" id="10425193at2759"/>
<accession>U1FX40</accession>
<dbReference type="EMBL" id="KE721408">
    <property type="protein sequence ID" value="ERF69437.1"/>
    <property type="molecule type" value="Genomic_DNA"/>
</dbReference>
<organism evidence="1 2">
    <name type="scientific">Endocarpon pusillum (strain Z07020 / HMAS-L-300199)</name>
    <name type="common">Lichen-forming fungus</name>
    <dbReference type="NCBI Taxonomy" id="1263415"/>
    <lineage>
        <taxon>Eukaryota</taxon>
        <taxon>Fungi</taxon>
        <taxon>Dikarya</taxon>
        <taxon>Ascomycota</taxon>
        <taxon>Pezizomycotina</taxon>
        <taxon>Eurotiomycetes</taxon>
        <taxon>Chaetothyriomycetidae</taxon>
        <taxon>Verrucariales</taxon>
        <taxon>Verrucariaceae</taxon>
        <taxon>Endocarpon</taxon>
    </lineage>
</organism>
<dbReference type="GeneID" id="19242720"/>
<reference evidence="2" key="1">
    <citation type="journal article" date="2014" name="BMC Genomics">
        <title>Genome characteristics reveal the impact of lichenization on lichen-forming fungus Endocarpon pusillum Hedwig (Verrucariales, Ascomycota).</title>
        <authorList>
            <person name="Wang Y.-Y."/>
            <person name="Liu B."/>
            <person name="Zhang X.-Y."/>
            <person name="Zhou Q.-M."/>
            <person name="Zhang T."/>
            <person name="Li H."/>
            <person name="Yu Y.-F."/>
            <person name="Zhang X.-L."/>
            <person name="Hao X.-Y."/>
            <person name="Wang M."/>
            <person name="Wang L."/>
            <person name="Wei J.-C."/>
        </authorList>
    </citation>
    <scope>NUCLEOTIDE SEQUENCE [LARGE SCALE GENOMIC DNA]</scope>
    <source>
        <strain evidence="2">Z07020 / HMAS-L-300199</strain>
    </source>
</reference>
<evidence type="ECO:0000313" key="1">
    <source>
        <dbReference type="EMBL" id="ERF69437.1"/>
    </source>
</evidence>
<dbReference type="AlphaFoldDB" id="U1FX40"/>
<proteinExistence type="predicted"/>
<dbReference type="RefSeq" id="XP_007804910.1">
    <property type="nucleotide sequence ID" value="XM_007806719.1"/>
</dbReference>
<sequence length="100" mass="11655">MKFAEIAYLSNHDVDVPVQNRERVTGHVIIDGLGLKMINPNEFPEAQELESSDLKDQDVKSFRRLYPTYQGKHVCITTDPSNRRQMMFTVRTEAEQKMNR</sequence>
<keyword evidence="2" id="KW-1185">Reference proteome</keyword>